<dbReference type="RefSeq" id="WP_093356530.1">
    <property type="nucleotide sequence ID" value="NZ_FOUY01000076.1"/>
</dbReference>
<sequence>MIKDFDTLMITSGPVPAFVPTPACRRRSAVAHPDFAGALGAGAPEWAAIAGSPEFIRFRRARRRLALACLVPFAALFFALPIMTAMTEVLSEAVAGSLTWAYLWAFALFVVGWIVSGIYGRRAARLDALAIDAVHSVGDQR</sequence>
<dbReference type="InterPro" id="IPR007436">
    <property type="entry name" value="DUF485"/>
</dbReference>
<proteinExistence type="predicted"/>
<keyword evidence="1" id="KW-1133">Transmembrane helix</keyword>
<dbReference type="Proteomes" id="UP000199614">
    <property type="component" value="Unassembled WGS sequence"/>
</dbReference>
<dbReference type="PANTHER" id="PTHR38441:SF1">
    <property type="entry name" value="MEMBRANE PROTEIN"/>
    <property type="match status" value="1"/>
</dbReference>
<feature type="transmembrane region" description="Helical" evidence="1">
    <location>
        <begin position="99"/>
        <end position="119"/>
    </location>
</feature>
<name>A0A1I5HV45_PSUAM</name>
<keyword evidence="1" id="KW-0472">Membrane</keyword>
<protein>
    <submittedName>
        <fullName evidence="2">Uncharacterized membrane protein, DUF485 family</fullName>
    </submittedName>
</protein>
<keyword evidence="1" id="KW-0812">Transmembrane</keyword>
<dbReference type="EMBL" id="FOUY01000076">
    <property type="protein sequence ID" value="SFO52143.1"/>
    <property type="molecule type" value="Genomic_DNA"/>
</dbReference>
<feature type="transmembrane region" description="Helical" evidence="1">
    <location>
        <begin position="65"/>
        <end position="87"/>
    </location>
</feature>
<dbReference type="PANTHER" id="PTHR38441">
    <property type="entry name" value="INTEGRAL MEMBRANE PROTEIN-RELATED"/>
    <property type="match status" value="1"/>
</dbReference>
<reference evidence="2 3" key="1">
    <citation type="submission" date="2016-10" db="EMBL/GenBank/DDBJ databases">
        <authorList>
            <person name="de Groot N.N."/>
        </authorList>
    </citation>
    <scope>NUCLEOTIDE SEQUENCE [LARGE SCALE GENOMIC DNA]</scope>
    <source>
        <strain evidence="2 3">CGMCC 4.1877</strain>
    </source>
</reference>
<dbReference type="STRING" id="260086.SAMN05216207_107617"/>
<evidence type="ECO:0000313" key="3">
    <source>
        <dbReference type="Proteomes" id="UP000199614"/>
    </source>
</evidence>
<organism evidence="2 3">
    <name type="scientific">Pseudonocardia ammonioxydans</name>
    <dbReference type="NCBI Taxonomy" id="260086"/>
    <lineage>
        <taxon>Bacteria</taxon>
        <taxon>Bacillati</taxon>
        <taxon>Actinomycetota</taxon>
        <taxon>Actinomycetes</taxon>
        <taxon>Pseudonocardiales</taxon>
        <taxon>Pseudonocardiaceae</taxon>
        <taxon>Pseudonocardia</taxon>
    </lineage>
</organism>
<gene>
    <name evidence="2" type="ORF">SAMN05216207_107617</name>
</gene>
<accession>A0A1I5HV45</accession>
<evidence type="ECO:0000256" key="1">
    <source>
        <dbReference type="SAM" id="Phobius"/>
    </source>
</evidence>
<keyword evidence="3" id="KW-1185">Reference proteome</keyword>
<evidence type="ECO:0000313" key="2">
    <source>
        <dbReference type="EMBL" id="SFO52143.1"/>
    </source>
</evidence>
<dbReference type="AlphaFoldDB" id="A0A1I5HV45"/>
<dbReference type="Pfam" id="PF04341">
    <property type="entry name" value="DUF485"/>
    <property type="match status" value="1"/>
</dbReference>